<accession>A0A412FG13</accession>
<gene>
    <name evidence="1" type="ORF">DWY25_17210</name>
</gene>
<dbReference type="PANTHER" id="PTHR41317">
    <property type="entry name" value="PD-(D_E)XK NUCLEASE FAMILY TRANSPOSASE"/>
    <property type="match status" value="1"/>
</dbReference>
<sequence length="350" mass="40881">MSIDLRERKKLKRRTISLMDDWVFKAVIGDPEDEVCLSSFFHAIDPDFRKVRLLPGEKKAGHPDDKAIRYDICGVINEKIYFDLEIQRNGNPEEQGIRIVFYLSRLLSGQRTKGKDYRELRPVRVIMITNFRFFDDPEVSSDVFYLVGEKTGRTLTKHIQVSIIELAGVERLQRIPVQDLTPLDRWRIVLKFAGDPDKAAWIQAIMAIDEGCRRAVEKMMEIPMSMIEYMWETKRLDREMMRNSEIREERERAVKKARERALKQGIEQGKDQGVLLNLVAIALKKAKKGMRAAEIADMLEEEEARIRMILKIREEHPDYTEEQIAMKMIRHSDCLMSWNGADSFDERACS</sequence>
<dbReference type="Pfam" id="PF12784">
    <property type="entry name" value="PDDEXK_2"/>
    <property type="match status" value="1"/>
</dbReference>
<dbReference type="EMBL" id="QRUP01000034">
    <property type="protein sequence ID" value="RGR67102.1"/>
    <property type="molecule type" value="Genomic_DNA"/>
</dbReference>
<reference evidence="1 2" key="1">
    <citation type="submission" date="2018-08" db="EMBL/GenBank/DDBJ databases">
        <title>A genome reference for cultivated species of the human gut microbiota.</title>
        <authorList>
            <person name="Zou Y."/>
            <person name="Xue W."/>
            <person name="Luo G."/>
        </authorList>
    </citation>
    <scope>NUCLEOTIDE SEQUENCE [LARGE SCALE GENOMIC DNA]</scope>
    <source>
        <strain evidence="1 2">AF24-29</strain>
    </source>
</reference>
<dbReference type="Proteomes" id="UP000284178">
    <property type="component" value="Unassembled WGS sequence"/>
</dbReference>
<proteinExistence type="predicted"/>
<protein>
    <submittedName>
        <fullName evidence="1">Rpn family recombination-promoting nuclease/putative transposase</fullName>
    </submittedName>
</protein>
<dbReference type="GeneID" id="83017136"/>
<evidence type="ECO:0000313" key="1">
    <source>
        <dbReference type="EMBL" id="RGR67102.1"/>
    </source>
</evidence>
<keyword evidence="2" id="KW-1185">Reference proteome</keyword>
<name>A0A412FG13_9FIRM</name>
<dbReference type="InterPro" id="IPR010106">
    <property type="entry name" value="RpnA"/>
</dbReference>
<organism evidence="1 2">
    <name type="scientific">Holdemania filiformis</name>
    <dbReference type="NCBI Taxonomy" id="61171"/>
    <lineage>
        <taxon>Bacteria</taxon>
        <taxon>Bacillati</taxon>
        <taxon>Bacillota</taxon>
        <taxon>Erysipelotrichia</taxon>
        <taxon>Erysipelotrichales</taxon>
        <taxon>Erysipelotrichaceae</taxon>
        <taxon>Holdemania</taxon>
    </lineage>
</organism>
<dbReference type="NCBIfam" id="TIGR01784">
    <property type="entry name" value="T_den_put_tspse"/>
    <property type="match status" value="1"/>
</dbReference>
<comment type="caution">
    <text evidence="1">The sequence shown here is derived from an EMBL/GenBank/DDBJ whole genome shotgun (WGS) entry which is preliminary data.</text>
</comment>
<dbReference type="PANTHER" id="PTHR41317:SF1">
    <property type="entry name" value="PD-(D_E)XK NUCLEASE FAMILY TRANSPOSASE"/>
    <property type="match status" value="1"/>
</dbReference>
<dbReference type="AlphaFoldDB" id="A0A412FG13"/>
<dbReference type="RefSeq" id="WP_117896308.1">
    <property type="nucleotide sequence ID" value="NZ_CABJCV010000034.1"/>
</dbReference>
<evidence type="ECO:0000313" key="2">
    <source>
        <dbReference type="Proteomes" id="UP000284178"/>
    </source>
</evidence>